<dbReference type="Pfam" id="PF00582">
    <property type="entry name" value="Usp"/>
    <property type="match status" value="1"/>
</dbReference>
<feature type="domain" description="UspA" evidence="2">
    <location>
        <begin position="1"/>
        <end position="151"/>
    </location>
</feature>
<sequence>MKTIAVLTDFSARAEHAAKYALHLAKKVKANILLYNTFLVPSDTPLAAQVAWPMVDYNEVKSDAEKTLKALVKKLEGELKEDHFPGTFLPAISYQCDEGSIANNITGLEENGDISLLVLATHGSDEISAFMFGNNCRQVIGAANTPVLIVPEKTPLSNIEKIAFATDITYTDVEYVKSLSKLAEKFGAEITITNVNPDNPLDSEHNAAVRLFMDDIGHDVDYQKITFKSVPGSNVKKGLEWLIENIKFDMLVMVHRKSTMFELLFRPSVTKKIAGRVDIPLLVYPYPAVSIPLI</sequence>
<keyword evidence="4" id="KW-1185">Reference proteome</keyword>
<evidence type="ECO:0000259" key="2">
    <source>
        <dbReference type="Pfam" id="PF00582"/>
    </source>
</evidence>
<dbReference type="Gene3D" id="3.40.50.12370">
    <property type="match status" value="1"/>
</dbReference>
<dbReference type="PRINTS" id="PR01438">
    <property type="entry name" value="UNVRSLSTRESS"/>
</dbReference>
<dbReference type="InterPro" id="IPR006015">
    <property type="entry name" value="Universal_stress_UspA"/>
</dbReference>
<dbReference type="CDD" id="cd00293">
    <property type="entry name" value="USP-like"/>
    <property type="match status" value="1"/>
</dbReference>
<evidence type="ECO:0000313" key="3">
    <source>
        <dbReference type="EMBL" id="QEC62853.1"/>
    </source>
</evidence>
<dbReference type="KEGG" id="mgin:FRZ54_09775"/>
<dbReference type="InterPro" id="IPR006016">
    <property type="entry name" value="UspA"/>
</dbReference>
<comment type="similarity">
    <text evidence="1">Belongs to the universal stress protein A family.</text>
</comment>
<name>A0A5B8UV91_9SPHI</name>
<protein>
    <submittedName>
        <fullName evidence="3">Universal stress protein</fullName>
    </submittedName>
</protein>
<organism evidence="3 4">
    <name type="scientific">Mucilaginibacter ginsenosidivorans</name>
    <dbReference type="NCBI Taxonomy" id="398053"/>
    <lineage>
        <taxon>Bacteria</taxon>
        <taxon>Pseudomonadati</taxon>
        <taxon>Bacteroidota</taxon>
        <taxon>Sphingobacteriia</taxon>
        <taxon>Sphingobacteriales</taxon>
        <taxon>Sphingobacteriaceae</taxon>
        <taxon>Mucilaginibacter</taxon>
    </lineage>
</organism>
<evidence type="ECO:0000256" key="1">
    <source>
        <dbReference type="ARBA" id="ARBA00008791"/>
    </source>
</evidence>
<dbReference type="PANTHER" id="PTHR46268">
    <property type="entry name" value="STRESS RESPONSE PROTEIN NHAX"/>
    <property type="match status" value="1"/>
</dbReference>
<gene>
    <name evidence="3" type="ORF">FRZ54_09775</name>
</gene>
<dbReference type="RefSeq" id="WP_147031430.1">
    <property type="nucleotide sequence ID" value="NZ_CP042436.1"/>
</dbReference>
<dbReference type="Proteomes" id="UP000321479">
    <property type="component" value="Chromosome"/>
</dbReference>
<proteinExistence type="inferred from homology"/>
<reference evidence="3 4" key="1">
    <citation type="journal article" date="2017" name="Curr. Microbiol.">
        <title>Mucilaginibacter ginsenosidivorans sp. nov., Isolated from Soil of Ginseng Field.</title>
        <authorList>
            <person name="Kim M.M."/>
            <person name="Siddiqi M.Z."/>
            <person name="Im W.T."/>
        </authorList>
    </citation>
    <scope>NUCLEOTIDE SEQUENCE [LARGE SCALE GENOMIC DNA]</scope>
    <source>
        <strain evidence="3 4">Gsoil 3017</strain>
    </source>
</reference>
<dbReference type="PANTHER" id="PTHR46268:SF6">
    <property type="entry name" value="UNIVERSAL STRESS PROTEIN UP12"/>
    <property type="match status" value="1"/>
</dbReference>
<dbReference type="EMBL" id="CP042436">
    <property type="protein sequence ID" value="QEC62853.1"/>
    <property type="molecule type" value="Genomic_DNA"/>
</dbReference>
<dbReference type="SUPFAM" id="SSF52402">
    <property type="entry name" value="Adenine nucleotide alpha hydrolases-like"/>
    <property type="match status" value="2"/>
</dbReference>
<evidence type="ECO:0000313" key="4">
    <source>
        <dbReference type="Proteomes" id="UP000321479"/>
    </source>
</evidence>
<dbReference type="AlphaFoldDB" id="A0A5B8UV91"/>
<dbReference type="OrthoDB" id="9788959at2"/>
<accession>A0A5B8UV91</accession>